<evidence type="ECO:0000313" key="8">
    <source>
        <dbReference type="Proteomes" id="UP001196413"/>
    </source>
</evidence>
<dbReference type="GO" id="GO:0005576">
    <property type="term" value="C:extracellular region"/>
    <property type="evidence" value="ECO:0007669"/>
    <property type="project" value="UniProtKB-SubCell"/>
</dbReference>
<dbReference type="InterPro" id="IPR004911">
    <property type="entry name" value="Interferon-induced_GILT"/>
</dbReference>
<evidence type="ECO:0000256" key="2">
    <source>
        <dbReference type="ARBA" id="ARBA00005679"/>
    </source>
</evidence>
<keyword evidence="6" id="KW-0472">Membrane</keyword>
<sequence>MNLEQYAKNRPGVSCITHCFVHDGGVCYHHATAAVTLLALHLRQTVPFENATVKCFRRLSVSEEVQRMIQSCMVSQIGAKLQQEAAEKTANTWPDKHTFVPWVIVNGISLKSKQTMINNLPYLLCEWYIGDNKIPFCRSEKRKRMFKIWLEKILFIAVIANSSIVD</sequence>
<keyword evidence="8" id="KW-1185">Reference proteome</keyword>
<feature type="transmembrane region" description="Helical" evidence="6">
    <location>
        <begin position="148"/>
        <end position="165"/>
    </location>
</feature>
<evidence type="ECO:0000256" key="3">
    <source>
        <dbReference type="ARBA" id="ARBA00022525"/>
    </source>
</evidence>
<evidence type="ECO:0000256" key="6">
    <source>
        <dbReference type="SAM" id="Phobius"/>
    </source>
</evidence>
<reference evidence="7" key="1">
    <citation type="submission" date="2021-06" db="EMBL/GenBank/DDBJ databases">
        <title>Parelaphostrongylus tenuis whole genome reference sequence.</title>
        <authorList>
            <person name="Garwood T.J."/>
            <person name="Larsen P.A."/>
            <person name="Fountain-Jones N.M."/>
            <person name="Garbe J.R."/>
            <person name="Macchietto M.G."/>
            <person name="Kania S.A."/>
            <person name="Gerhold R.W."/>
            <person name="Richards J.E."/>
            <person name="Wolf T.M."/>
        </authorList>
    </citation>
    <scope>NUCLEOTIDE SEQUENCE</scope>
    <source>
        <strain evidence="7">MNPRO001-30</strain>
        <tissue evidence="7">Meninges</tissue>
    </source>
</reference>
<dbReference type="Proteomes" id="UP001196413">
    <property type="component" value="Unassembled WGS sequence"/>
</dbReference>
<gene>
    <name evidence="7" type="ORF">KIN20_031695</name>
</gene>
<dbReference type="EMBL" id="JAHQIW010006721">
    <property type="protein sequence ID" value="KAJ1370057.1"/>
    <property type="molecule type" value="Genomic_DNA"/>
</dbReference>
<dbReference type="GO" id="GO:0016671">
    <property type="term" value="F:oxidoreductase activity, acting on a sulfur group of donors, disulfide as acceptor"/>
    <property type="evidence" value="ECO:0007669"/>
    <property type="project" value="InterPro"/>
</dbReference>
<protein>
    <submittedName>
        <fullName evidence="7">Uncharacterized protein</fullName>
    </submittedName>
</protein>
<proteinExistence type="inferred from homology"/>
<accession>A0AAD5WH72</accession>
<keyword evidence="6" id="KW-1133">Transmembrane helix</keyword>
<evidence type="ECO:0000256" key="5">
    <source>
        <dbReference type="ARBA" id="ARBA00023180"/>
    </source>
</evidence>
<dbReference type="PANTHER" id="PTHR13234">
    <property type="entry name" value="GAMMA-INTERFERON INDUCIBLE LYSOSOMAL THIOL REDUCTASE GILT"/>
    <property type="match status" value="1"/>
</dbReference>
<dbReference type="AlphaFoldDB" id="A0AAD5WH72"/>
<evidence type="ECO:0000256" key="1">
    <source>
        <dbReference type="ARBA" id="ARBA00004613"/>
    </source>
</evidence>
<keyword evidence="5" id="KW-0325">Glycoprotein</keyword>
<keyword evidence="3" id="KW-0964">Secreted</keyword>
<keyword evidence="4" id="KW-0732">Signal</keyword>
<evidence type="ECO:0000256" key="4">
    <source>
        <dbReference type="ARBA" id="ARBA00022729"/>
    </source>
</evidence>
<organism evidence="7 8">
    <name type="scientific">Parelaphostrongylus tenuis</name>
    <name type="common">Meningeal worm</name>
    <dbReference type="NCBI Taxonomy" id="148309"/>
    <lineage>
        <taxon>Eukaryota</taxon>
        <taxon>Metazoa</taxon>
        <taxon>Ecdysozoa</taxon>
        <taxon>Nematoda</taxon>
        <taxon>Chromadorea</taxon>
        <taxon>Rhabditida</taxon>
        <taxon>Rhabditina</taxon>
        <taxon>Rhabditomorpha</taxon>
        <taxon>Strongyloidea</taxon>
        <taxon>Metastrongylidae</taxon>
        <taxon>Parelaphostrongylus</taxon>
    </lineage>
</organism>
<comment type="similarity">
    <text evidence="2">Belongs to the GILT family.</text>
</comment>
<dbReference type="PANTHER" id="PTHR13234:SF8">
    <property type="entry name" value="GAMMA-INTERFERON-INDUCIBLE LYSOSOMAL THIOL REDUCTASE"/>
    <property type="match status" value="1"/>
</dbReference>
<name>A0AAD5WH72_PARTN</name>
<evidence type="ECO:0000313" key="7">
    <source>
        <dbReference type="EMBL" id="KAJ1370057.1"/>
    </source>
</evidence>
<comment type="caution">
    <text evidence="7">The sequence shown here is derived from an EMBL/GenBank/DDBJ whole genome shotgun (WGS) entry which is preliminary data.</text>
</comment>
<keyword evidence="6" id="KW-0812">Transmembrane</keyword>
<comment type="subcellular location">
    <subcellularLocation>
        <location evidence="1">Secreted</location>
    </subcellularLocation>
</comment>